<protein>
    <submittedName>
        <fullName evidence="2">Uncharacterized protein</fullName>
    </submittedName>
</protein>
<evidence type="ECO:0000313" key="3">
    <source>
        <dbReference type="Proteomes" id="UP000319818"/>
    </source>
</evidence>
<evidence type="ECO:0000313" key="2">
    <source>
        <dbReference type="EMBL" id="TQM43012.1"/>
    </source>
</evidence>
<organism evidence="2 3">
    <name type="scientific">Pseudonocardia cypriaca</name>
    <dbReference type="NCBI Taxonomy" id="882449"/>
    <lineage>
        <taxon>Bacteria</taxon>
        <taxon>Bacillati</taxon>
        <taxon>Actinomycetota</taxon>
        <taxon>Actinomycetes</taxon>
        <taxon>Pseudonocardiales</taxon>
        <taxon>Pseudonocardiaceae</taxon>
        <taxon>Pseudonocardia</taxon>
    </lineage>
</organism>
<keyword evidence="3" id="KW-1185">Reference proteome</keyword>
<dbReference type="Proteomes" id="UP000319818">
    <property type="component" value="Unassembled WGS sequence"/>
</dbReference>
<feature type="compositionally biased region" description="Basic and acidic residues" evidence="1">
    <location>
        <begin position="18"/>
        <end position="32"/>
    </location>
</feature>
<evidence type="ECO:0000256" key="1">
    <source>
        <dbReference type="SAM" id="MobiDB-lite"/>
    </source>
</evidence>
<name>A0A543GAA6_9PSEU</name>
<dbReference type="EMBL" id="VFPH01000001">
    <property type="protein sequence ID" value="TQM43012.1"/>
    <property type="molecule type" value="Genomic_DNA"/>
</dbReference>
<gene>
    <name evidence="2" type="ORF">FB388_0351</name>
</gene>
<accession>A0A543GAA6</accession>
<comment type="caution">
    <text evidence="2">The sequence shown here is derived from an EMBL/GenBank/DDBJ whole genome shotgun (WGS) entry which is preliminary data.</text>
</comment>
<sequence>MALLNRIRAFLVSPQGRRLTDQGRRMAADPRNRQRARGFLSRLRRH</sequence>
<reference evidence="2 3" key="1">
    <citation type="submission" date="2019-06" db="EMBL/GenBank/DDBJ databases">
        <title>Sequencing the genomes of 1000 actinobacteria strains.</title>
        <authorList>
            <person name="Klenk H.-P."/>
        </authorList>
    </citation>
    <scope>NUCLEOTIDE SEQUENCE [LARGE SCALE GENOMIC DNA]</scope>
    <source>
        <strain evidence="2 3">DSM 45511</strain>
    </source>
</reference>
<dbReference type="AlphaFoldDB" id="A0A543GAA6"/>
<proteinExistence type="predicted"/>
<feature type="region of interest" description="Disordered" evidence="1">
    <location>
        <begin position="18"/>
        <end position="46"/>
    </location>
</feature>